<organism evidence="3 4">
    <name type="scientific">Nocardia amamiensis</name>
    <dbReference type="NCBI Taxonomy" id="404578"/>
    <lineage>
        <taxon>Bacteria</taxon>
        <taxon>Bacillati</taxon>
        <taxon>Actinomycetota</taxon>
        <taxon>Actinomycetes</taxon>
        <taxon>Mycobacteriales</taxon>
        <taxon>Nocardiaceae</taxon>
        <taxon>Nocardia</taxon>
    </lineage>
</organism>
<evidence type="ECO:0000313" key="4">
    <source>
        <dbReference type="Proteomes" id="UP000702209"/>
    </source>
</evidence>
<dbReference type="EMBL" id="JADLQX010000021">
    <property type="protein sequence ID" value="MBF6300889.1"/>
    <property type="molecule type" value="Genomic_DNA"/>
</dbReference>
<feature type="region of interest" description="Disordered" evidence="1">
    <location>
        <begin position="1"/>
        <end position="32"/>
    </location>
</feature>
<reference evidence="3 4" key="1">
    <citation type="submission" date="2020-10" db="EMBL/GenBank/DDBJ databases">
        <title>Identification of Nocardia species via Next-generation sequencing and recognition of intraspecies genetic diversity.</title>
        <authorList>
            <person name="Li P."/>
            <person name="Li P."/>
            <person name="Lu B."/>
        </authorList>
    </citation>
    <scope>NUCLEOTIDE SEQUENCE [LARGE SCALE GENOMIC DNA]</scope>
    <source>
        <strain evidence="3 4">BJ06-0157</strain>
    </source>
</reference>
<sequence>MTAEDEPWEIPPLDDAPDIARDPAPQPGAALADTRNWPGYGLLLVAALAATGAALLAGWGLHSVAIAAAIIAAFFLVSGVLLVVLERLRGRERDRRTVVRPGSR</sequence>
<keyword evidence="2" id="KW-1133">Transmembrane helix</keyword>
<keyword evidence="2" id="KW-0472">Membrane</keyword>
<proteinExistence type="predicted"/>
<keyword evidence="2" id="KW-0812">Transmembrane</keyword>
<evidence type="ECO:0000256" key="2">
    <source>
        <dbReference type="SAM" id="Phobius"/>
    </source>
</evidence>
<evidence type="ECO:0000256" key="1">
    <source>
        <dbReference type="SAM" id="MobiDB-lite"/>
    </source>
</evidence>
<protein>
    <submittedName>
        <fullName evidence="3">Uncharacterized protein</fullName>
    </submittedName>
</protein>
<evidence type="ECO:0000313" key="3">
    <source>
        <dbReference type="EMBL" id="MBF6300889.1"/>
    </source>
</evidence>
<gene>
    <name evidence="3" type="ORF">IU459_25575</name>
</gene>
<keyword evidence="4" id="KW-1185">Reference proteome</keyword>
<feature type="transmembrane region" description="Helical" evidence="2">
    <location>
        <begin position="65"/>
        <end position="85"/>
    </location>
</feature>
<name>A0ABS0CWB2_9NOCA</name>
<comment type="caution">
    <text evidence="3">The sequence shown here is derived from an EMBL/GenBank/DDBJ whole genome shotgun (WGS) entry which is preliminary data.</text>
</comment>
<feature type="transmembrane region" description="Helical" evidence="2">
    <location>
        <begin position="40"/>
        <end position="59"/>
    </location>
</feature>
<dbReference type="Proteomes" id="UP000702209">
    <property type="component" value="Unassembled WGS sequence"/>
</dbReference>
<accession>A0ABS0CWB2</accession>
<dbReference type="RefSeq" id="WP_195132107.1">
    <property type="nucleotide sequence ID" value="NZ_JADLQX010000021.1"/>
</dbReference>